<sequence>MSATVAAQAQPASAYYDVVQHIYVGYFGRPGDSGGVDYFAQLLSNLGAPTNIADLSVAFDSNSQVALVIDGFGTSAESQALYSGDNNVFIDAVYRNLFGRPADAAGKTYWVDLLDRKIMTRASAAIKIMAGAQLTDRDEIAKRALVAGAFTTALNTPQRQLAYSGLDANVVVRNLLGTVTLSTDPAAFAANIDFTLNTLVSQLGAQGMYAGKLTATGRLFNSLVLENGQYWGFYGTATSGALSPTGFVQGSGSSSAGSFNANDLKDFGPNPAVLGSLTANYSSLVSLAGTIAIGGSTLPFSGAGIAEASYRYNAPAKLSDLVGSQRMAGTLGHHIMLVNADGTFSATTLRCSYSGKFTPRPTGKNVFDVSWAFGAGTCPLQGQSATGVAFSYAANAGATRSLIVAATNAARTTGTMAATPQDGLVITDTVVGGGAMAVPGKSLTVNYTGWLYSETAPNKRGAQFDSSATRGPFAFPLGVGSVIEGWDRGVLGMKAGGKRTLVVPAELAYGSRASASIPANSVLIFDVELLTVK</sequence>
<evidence type="ECO:0000256" key="5">
    <source>
        <dbReference type="ARBA" id="ARBA00023235"/>
    </source>
</evidence>
<evidence type="ECO:0000256" key="1">
    <source>
        <dbReference type="ARBA" id="ARBA00000971"/>
    </source>
</evidence>
<dbReference type="EC" id="5.2.1.8" evidence="3 6"/>
<comment type="similarity">
    <text evidence="2">Belongs to the FKBP-type PPIase family.</text>
</comment>
<organism evidence="8 9">
    <name type="scientific">Massilia polaris</name>
    <dbReference type="NCBI Taxonomy" id="2728846"/>
    <lineage>
        <taxon>Bacteria</taxon>
        <taxon>Pseudomonadati</taxon>
        <taxon>Pseudomonadota</taxon>
        <taxon>Betaproteobacteria</taxon>
        <taxon>Burkholderiales</taxon>
        <taxon>Oxalobacteraceae</taxon>
        <taxon>Telluria group</taxon>
        <taxon>Massilia</taxon>
    </lineage>
</organism>
<accession>A0A848HNC2</accession>
<protein>
    <recommendedName>
        <fullName evidence="3 6">peptidylprolyl isomerase</fullName>
        <ecNumber evidence="3 6">5.2.1.8</ecNumber>
    </recommendedName>
</protein>
<evidence type="ECO:0000259" key="7">
    <source>
        <dbReference type="PROSITE" id="PS50059"/>
    </source>
</evidence>
<dbReference type="InterPro" id="IPR001179">
    <property type="entry name" value="PPIase_FKBP_dom"/>
</dbReference>
<dbReference type="PROSITE" id="PS50059">
    <property type="entry name" value="FKBP_PPIASE"/>
    <property type="match status" value="1"/>
</dbReference>
<dbReference type="RefSeq" id="WP_169465074.1">
    <property type="nucleotide sequence ID" value="NZ_JABBGG010000004.1"/>
</dbReference>
<dbReference type="InterPro" id="IPR046357">
    <property type="entry name" value="PPIase_dom_sf"/>
</dbReference>
<dbReference type="Proteomes" id="UP000583752">
    <property type="component" value="Unassembled WGS sequence"/>
</dbReference>
<proteinExistence type="inferred from homology"/>
<feature type="domain" description="PPIase FKBP-type" evidence="7">
    <location>
        <begin position="440"/>
        <end position="533"/>
    </location>
</feature>
<evidence type="ECO:0000256" key="4">
    <source>
        <dbReference type="ARBA" id="ARBA00023110"/>
    </source>
</evidence>
<evidence type="ECO:0000256" key="6">
    <source>
        <dbReference type="PROSITE-ProRule" id="PRU00277"/>
    </source>
</evidence>
<dbReference type="PANTHER" id="PTHR43811:SF19">
    <property type="entry name" value="39 KDA FK506-BINDING NUCLEAR PROTEIN"/>
    <property type="match status" value="1"/>
</dbReference>
<evidence type="ECO:0000313" key="9">
    <source>
        <dbReference type="Proteomes" id="UP000583752"/>
    </source>
</evidence>
<reference evidence="8 9" key="1">
    <citation type="submission" date="2020-04" db="EMBL/GenBank/DDBJ databases">
        <title>Massilia sp. RP-1-19 isolated from soil.</title>
        <authorList>
            <person name="Dahal R.H."/>
        </authorList>
    </citation>
    <scope>NUCLEOTIDE SEQUENCE [LARGE SCALE GENOMIC DNA]</scope>
    <source>
        <strain evidence="8 9">RP-1-19</strain>
    </source>
</reference>
<keyword evidence="9" id="KW-1185">Reference proteome</keyword>
<dbReference type="PANTHER" id="PTHR43811">
    <property type="entry name" value="FKBP-TYPE PEPTIDYL-PROLYL CIS-TRANS ISOMERASE FKPA"/>
    <property type="match status" value="1"/>
</dbReference>
<dbReference type="InterPro" id="IPR025282">
    <property type="entry name" value="DUF4214"/>
</dbReference>
<comment type="caution">
    <text evidence="8">The sequence shown here is derived from an EMBL/GenBank/DDBJ whole genome shotgun (WGS) entry which is preliminary data.</text>
</comment>
<evidence type="ECO:0000256" key="3">
    <source>
        <dbReference type="ARBA" id="ARBA00013194"/>
    </source>
</evidence>
<comment type="catalytic activity">
    <reaction evidence="1 6">
        <text>[protein]-peptidylproline (omega=180) = [protein]-peptidylproline (omega=0)</text>
        <dbReference type="Rhea" id="RHEA:16237"/>
        <dbReference type="Rhea" id="RHEA-COMP:10747"/>
        <dbReference type="Rhea" id="RHEA-COMP:10748"/>
        <dbReference type="ChEBI" id="CHEBI:83833"/>
        <dbReference type="ChEBI" id="CHEBI:83834"/>
        <dbReference type="EC" id="5.2.1.8"/>
    </reaction>
</comment>
<dbReference type="Pfam" id="PF00254">
    <property type="entry name" value="FKBP_C"/>
    <property type="match status" value="1"/>
</dbReference>
<keyword evidence="4 6" id="KW-0697">Rotamase</keyword>
<evidence type="ECO:0000256" key="2">
    <source>
        <dbReference type="ARBA" id="ARBA00006577"/>
    </source>
</evidence>
<dbReference type="SUPFAM" id="SSF54534">
    <property type="entry name" value="FKBP-like"/>
    <property type="match status" value="1"/>
</dbReference>
<dbReference type="AlphaFoldDB" id="A0A848HNC2"/>
<dbReference type="GO" id="GO:0003755">
    <property type="term" value="F:peptidyl-prolyl cis-trans isomerase activity"/>
    <property type="evidence" value="ECO:0007669"/>
    <property type="project" value="UniProtKB-KW"/>
</dbReference>
<dbReference type="Pfam" id="PF13946">
    <property type="entry name" value="DUF4214"/>
    <property type="match status" value="1"/>
</dbReference>
<evidence type="ECO:0000313" key="8">
    <source>
        <dbReference type="EMBL" id="NML61311.1"/>
    </source>
</evidence>
<name>A0A848HNC2_9BURK</name>
<dbReference type="EMBL" id="JABBGG010000004">
    <property type="protein sequence ID" value="NML61311.1"/>
    <property type="molecule type" value="Genomic_DNA"/>
</dbReference>
<dbReference type="Gene3D" id="3.10.50.40">
    <property type="match status" value="1"/>
</dbReference>
<gene>
    <name evidence="8" type="ORF">HHL21_09520</name>
</gene>
<keyword evidence="5 6" id="KW-0413">Isomerase</keyword>